<feature type="region of interest" description="Disordered" evidence="1">
    <location>
        <begin position="526"/>
        <end position="550"/>
    </location>
</feature>
<dbReference type="EMBL" id="BPVZ01000069">
    <property type="protein sequence ID" value="GKV25479.1"/>
    <property type="molecule type" value="Genomic_DNA"/>
</dbReference>
<accession>A0AAV5KLK1</accession>
<organism evidence="2 3">
    <name type="scientific">Rubroshorea leprosula</name>
    <dbReference type="NCBI Taxonomy" id="152421"/>
    <lineage>
        <taxon>Eukaryota</taxon>
        <taxon>Viridiplantae</taxon>
        <taxon>Streptophyta</taxon>
        <taxon>Embryophyta</taxon>
        <taxon>Tracheophyta</taxon>
        <taxon>Spermatophyta</taxon>
        <taxon>Magnoliopsida</taxon>
        <taxon>eudicotyledons</taxon>
        <taxon>Gunneridae</taxon>
        <taxon>Pentapetalae</taxon>
        <taxon>rosids</taxon>
        <taxon>malvids</taxon>
        <taxon>Malvales</taxon>
        <taxon>Dipterocarpaceae</taxon>
        <taxon>Rubroshorea</taxon>
    </lineage>
</organism>
<feature type="compositionally biased region" description="Basic and acidic residues" evidence="1">
    <location>
        <begin position="608"/>
        <end position="622"/>
    </location>
</feature>
<reference evidence="2 3" key="1">
    <citation type="journal article" date="2021" name="Commun. Biol.">
        <title>The genome of Shorea leprosula (Dipterocarpaceae) highlights the ecological relevance of drought in aseasonal tropical rainforests.</title>
        <authorList>
            <person name="Ng K.K.S."/>
            <person name="Kobayashi M.J."/>
            <person name="Fawcett J.A."/>
            <person name="Hatakeyama M."/>
            <person name="Paape T."/>
            <person name="Ng C.H."/>
            <person name="Ang C.C."/>
            <person name="Tnah L.H."/>
            <person name="Lee C.T."/>
            <person name="Nishiyama T."/>
            <person name="Sese J."/>
            <person name="O'Brien M.J."/>
            <person name="Copetti D."/>
            <person name="Mohd Noor M.I."/>
            <person name="Ong R.C."/>
            <person name="Putra M."/>
            <person name="Sireger I.Z."/>
            <person name="Indrioko S."/>
            <person name="Kosugi Y."/>
            <person name="Izuno A."/>
            <person name="Isagi Y."/>
            <person name="Lee S.L."/>
            <person name="Shimizu K.K."/>
        </authorList>
    </citation>
    <scope>NUCLEOTIDE SEQUENCE [LARGE SCALE GENOMIC DNA]</scope>
    <source>
        <strain evidence="2">214</strain>
    </source>
</reference>
<dbReference type="AlphaFoldDB" id="A0AAV5KLK1"/>
<dbReference type="PANTHER" id="PTHR34361:SF2">
    <property type="entry name" value="OS08G0157800 PROTEIN"/>
    <property type="match status" value="1"/>
</dbReference>
<evidence type="ECO:0000313" key="2">
    <source>
        <dbReference type="EMBL" id="GKV25479.1"/>
    </source>
</evidence>
<gene>
    <name evidence="2" type="ORF">SLEP1_g34916</name>
</gene>
<comment type="caution">
    <text evidence="2">The sequence shown here is derived from an EMBL/GenBank/DDBJ whole genome shotgun (WGS) entry which is preliminary data.</text>
</comment>
<name>A0AAV5KLK1_9ROSI</name>
<protein>
    <submittedName>
        <fullName evidence="2">Uncharacterized protein</fullName>
    </submittedName>
</protein>
<sequence>MMGFGSYGCNGGSSLSALAQPFTVERPITKPPTTPLVDLAEPSFNPSLSPSMQNWVNSFRPDYFSELDSMPSTKPYHYSGPNPFNQPQSAPTPLDPIARASNDAFSYNPNPDCVKNDFVEVQPYYPSYISPSVQFSTPHVVTFNGSTPDQRLSGLEHTTQWGGLWEGLPDWGHSKTVDVGGSFYPNEMNMASPSISEDPLNLGVKESRGAKSYEETTIGACLLSKEKQVESANIGKLDFVPVIGQTPSSMSALGVPDLQITLGNPVNPKKNLVPFSNTYGNFMRELGTPSNDGPSHGLVIKPPAIGSSSSVSITVPFRNFNTVSDATNIDSTCVNPSSMKEPCPLLGPASRLHFDPNQSNIYLDGNQHLSPELSSGKNEELLTNKIGSKDTSDQFCVRSQVQFSHVSSNCFNTTTENNVGIQVENSSESSDHYPADDSPCWKGAPISLYSPFGSSGAVATELLRKPEACSESNRKVGSNHGRPSSGNGFEFSDDIDQLRKEYFLSNKSINESDLKLSCTRHQVLEEGNSPCSPSSGEDIPAKHVDSHGKESSQMINVHVLIGTMHSLSELLLFHCSNEESELKKQDFEALKNVVWNLDKCMRKNIGRELSADPNKGKGKGDSPPEAVDVLGDPSHSHLLEKRKQSGEKEGESSDFLLVRDHAEIKVKDDKNHKMTLAIKKVLSENFHEKEEIHPQILLYKNLWLEAEAALCSINYMARYNRIKMEMELCKLDPAKMEMEQCKLDSAKVLSEDATDEEKISNISSYIKTDEKSTPASRGGPSTDVLVQDSPIISTSTNANDVIARFRILRNRLENLNSNDAVDEEKISSPKVCPTMDKVDKLDPEVNYSQISELSLQDDIEASVMSRLHILKSRVDNSSSMDMELQPLPRGVDLGFAGLKKRWWIKNDGAEDGMSDENVEPVELHEVANHAGDTVKGFHLQVKHDDSICQSLQINRLGNQLSASFYDNYSSDWEHVLKEELSGQNRCS</sequence>
<keyword evidence="3" id="KW-1185">Reference proteome</keyword>
<evidence type="ECO:0000313" key="3">
    <source>
        <dbReference type="Proteomes" id="UP001054252"/>
    </source>
</evidence>
<evidence type="ECO:0000256" key="1">
    <source>
        <dbReference type="SAM" id="MobiDB-lite"/>
    </source>
</evidence>
<proteinExistence type="predicted"/>
<feature type="region of interest" description="Disordered" evidence="1">
    <location>
        <begin position="608"/>
        <end position="634"/>
    </location>
</feature>
<dbReference type="PANTHER" id="PTHR34361">
    <property type="entry name" value="OS08G0157800 PROTEIN"/>
    <property type="match status" value="1"/>
</dbReference>
<feature type="compositionally biased region" description="Basic and acidic residues" evidence="1">
    <location>
        <begin position="539"/>
        <end position="550"/>
    </location>
</feature>
<feature type="region of interest" description="Disordered" evidence="1">
    <location>
        <begin position="760"/>
        <end position="786"/>
    </location>
</feature>
<dbReference type="Proteomes" id="UP001054252">
    <property type="component" value="Unassembled WGS sequence"/>
</dbReference>
<feature type="region of interest" description="Disordered" evidence="1">
    <location>
        <begin position="469"/>
        <end position="491"/>
    </location>
</feature>